<dbReference type="Proteomes" id="UP000054217">
    <property type="component" value="Unassembled WGS sequence"/>
</dbReference>
<dbReference type="OrthoDB" id="10261556at2759"/>
<dbReference type="GO" id="GO:0043138">
    <property type="term" value="F:3'-5' DNA helicase activity"/>
    <property type="evidence" value="ECO:0007669"/>
    <property type="project" value="UniProtKB-EC"/>
</dbReference>
<dbReference type="AlphaFoldDB" id="A0A0C3PEJ0"/>
<protein>
    <recommendedName>
        <fullName evidence="5">DNA 3'-5' helicase</fullName>
        <ecNumber evidence="5">5.6.2.4</ecNumber>
    </recommendedName>
</protein>
<reference evidence="7" key="2">
    <citation type="submission" date="2015-01" db="EMBL/GenBank/DDBJ databases">
        <title>Evolutionary Origins and Diversification of the Mycorrhizal Mutualists.</title>
        <authorList>
            <consortium name="DOE Joint Genome Institute"/>
            <consortium name="Mycorrhizal Genomics Consortium"/>
            <person name="Kohler A."/>
            <person name="Kuo A."/>
            <person name="Nagy L.G."/>
            <person name="Floudas D."/>
            <person name="Copeland A."/>
            <person name="Barry K.W."/>
            <person name="Cichocki N."/>
            <person name="Veneault-Fourrey C."/>
            <person name="LaButti K."/>
            <person name="Lindquist E.A."/>
            <person name="Lipzen A."/>
            <person name="Lundell T."/>
            <person name="Morin E."/>
            <person name="Murat C."/>
            <person name="Riley R."/>
            <person name="Ohm R."/>
            <person name="Sun H."/>
            <person name="Tunlid A."/>
            <person name="Henrissat B."/>
            <person name="Grigoriev I.V."/>
            <person name="Hibbett D.S."/>
            <person name="Martin F."/>
        </authorList>
    </citation>
    <scope>NUCLEOTIDE SEQUENCE [LARGE SCALE GENOMIC DNA]</scope>
    <source>
        <strain evidence="7">Marx 270</strain>
    </source>
</reference>
<proteinExistence type="inferred from homology"/>
<dbReference type="PANTHER" id="PTHR13710">
    <property type="entry name" value="DNA HELICASE RECQ FAMILY MEMBER"/>
    <property type="match status" value="1"/>
</dbReference>
<dbReference type="InterPro" id="IPR027417">
    <property type="entry name" value="P-loop_NTPase"/>
</dbReference>
<feature type="non-terminal residue" evidence="6">
    <location>
        <position position="1"/>
    </location>
</feature>
<evidence type="ECO:0000256" key="1">
    <source>
        <dbReference type="ARBA" id="ARBA00005446"/>
    </source>
</evidence>
<evidence type="ECO:0000256" key="4">
    <source>
        <dbReference type="ARBA" id="ARBA00034617"/>
    </source>
</evidence>
<dbReference type="HOGENOM" id="CLU_126713_2_0_1"/>
<dbReference type="Gene3D" id="3.40.50.300">
    <property type="entry name" value="P-loop containing nucleotide triphosphate hydrolases"/>
    <property type="match status" value="1"/>
</dbReference>
<evidence type="ECO:0000256" key="2">
    <source>
        <dbReference type="ARBA" id="ARBA00023125"/>
    </source>
</evidence>
<dbReference type="InParanoid" id="A0A0C3PEJ0"/>
<dbReference type="GO" id="GO:0005737">
    <property type="term" value="C:cytoplasm"/>
    <property type="evidence" value="ECO:0007669"/>
    <property type="project" value="TreeGrafter"/>
</dbReference>
<comment type="similarity">
    <text evidence="1">Belongs to the helicase family. RecQ subfamily.</text>
</comment>
<sequence>STFCYRYAVITGPEQIMKPGGKFEALLKKKAFIDQIMGIVFDEVHCITTWGDFRPEYRELGQLQFVLPCHVPYMVTSAMLTLEMLSDITRMLQLQGKNDQVNIQVCTD</sequence>
<gene>
    <name evidence="6" type="ORF">M404DRAFT_125926</name>
</gene>
<dbReference type="GO" id="GO:0003677">
    <property type="term" value="F:DNA binding"/>
    <property type="evidence" value="ECO:0007669"/>
    <property type="project" value="UniProtKB-KW"/>
</dbReference>
<dbReference type="STRING" id="870435.A0A0C3PEJ0"/>
<accession>A0A0C3PEJ0</accession>
<dbReference type="EC" id="5.6.2.4" evidence="5"/>
<dbReference type="GO" id="GO:0000724">
    <property type="term" value="P:double-strand break repair via homologous recombination"/>
    <property type="evidence" value="ECO:0007669"/>
    <property type="project" value="TreeGrafter"/>
</dbReference>
<keyword evidence="2" id="KW-0238">DNA-binding</keyword>
<dbReference type="PANTHER" id="PTHR13710:SF105">
    <property type="entry name" value="ATP-DEPENDENT DNA HELICASE Q1"/>
    <property type="match status" value="1"/>
</dbReference>
<name>A0A0C3PEJ0_PISTI</name>
<evidence type="ECO:0000313" key="6">
    <source>
        <dbReference type="EMBL" id="KIO12240.1"/>
    </source>
</evidence>
<keyword evidence="7" id="KW-1185">Reference proteome</keyword>
<evidence type="ECO:0000313" key="7">
    <source>
        <dbReference type="Proteomes" id="UP000054217"/>
    </source>
</evidence>
<keyword evidence="3" id="KW-0413">Isomerase</keyword>
<organism evidence="6 7">
    <name type="scientific">Pisolithus tinctorius Marx 270</name>
    <dbReference type="NCBI Taxonomy" id="870435"/>
    <lineage>
        <taxon>Eukaryota</taxon>
        <taxon>Fungi</taxon>
        <taxon>Dikarya</taxon>
        <taxon>Basidiomycota</taxon>
        <taxon>Agaricomycotina</taxon>
        <taxon>Agaricomycetes</taxon>
        <taxon>Agaricomycetidae</taxon>
        <taxon>Boletales</taxon>
        <taxon>Sclerodermatineae</taxon>
        <taxon>Pisolithaceae</taxon>
        <taxon>Pisolithus</taxon>
    </lineage>
</organism>
<dbReference type="GO" id="GO:0005694">
    <property type="term" value="C:chromosome"/>
    <property type="evidence" value="ECO:0007669"/>
    <property type="project" value="TreeGrafter"/>
</dbReference>
<dbReference type="EMBL" id="KN831948">
    <property type="protein sequence ID" value="KIO12240.1"/>
    <property type="molecule type" value="Genomic_DNA"/>
</dbReference>
<evidence type="ECO:0000256" key="3">
    <source>
        <dbReference type="ARBA" id="ARBA00023235"/>
    </source>
</evidence>
<reference evidence="6 7" key="1">
    <citation type="submission" date="2014-04" db="EMBL/GenBank/DDBJ databases">
        <authorList>
            <consortium name="DOE Joint Genome Institute"/>
            <person name="Kuo A."/>
            <person name="Kohler A."/>
            <person name="Costa M.D."/>
            <person name="Nagy L.G."/>
            <person name="Floudas D."/>
            <person name="Copeland A."/>
            <person name="Barry K.W."/>
            <person name="Cichocki N."/>
            <person name="Veneault-Fourrey C."/>
            <person name="LaButti K."/>
            <person name="Lindquist E.A."/>
            <person name="Lipzen A."/>
            <person name="Lundell T."/>
            <person name="Morin E."/>
            <person name="Murat C."/>
            <person name="Sun H."/>
            <person name="Tunlid A."/>
            <person name="Henrissat B."/>
            <person name="Grigoriev I.V."/>
            <person name="Hibbett D.S."/>
            <person name="Martin F."/>
            <person name="Nordberg H.P."/>
            <person name="Cantor M.N."/>
            <person name="Hua S.X."/>
        </authorList>
    </citation>
    <scope>NUCLEOTIDE SEQUENCE [LARGE SCALE GENOMIC DNA]</scope>
    <source>
        <strain evidence="6 7">Marx 270</strain>
    </source>
</reference>
<evidence type="ECO:0000256" key="5">
    <source>
        <dbReference type="ARBA" id="ARBA00034808"/>
    </source>
</evidence>
<comment type="catalytic activity">
    <reaction evidence="4">
        <text>Couples ATP hydrolysis with the unwinding of duplex DNA by translocating in the 3'-5' direction.</text>
        <dbReference type="EC" id="5.6.2.4"/>
    </reaction>
</comment>
<dbReference type="GO" id="GO:0009378">
    <property type="term" value="F:four-way junction helicase activity"/>
    <property type="evidence" value="ECO:0007669"/>
    <property type="project" value="TreeGrafter"/>
</dbReference>